<dbReference type="OrthoDB" id="9812136at2"/>
<evidence type="ECO:0000313" key="3">
    <source>
        <dbReference type="Proteomes" id="UP000019426"/>
    </source>
</evidence>
<dbReference type="RefSeq" id="WP_044037348.1">
    <property type="nucleotide sequence ID" value="NZ_HG917868.1"/>
</dbReference>
<dbReference type="PANTHER" id="PTHR37304:SF1">
    <property type="entry name" value="MEMBRANE PROTEIN"/>
    <property type="match status" value="1"/>
</dbReference>
<dbReference type="eggNOG" id="COG2155">
    <property type="taxonomic scope" value="Bacteria"/>
</dbReference>
<keyword evidence="1" id="KW-1133">Transmembrane helix</keyword>
<evidence type="ECO:0000256" key="1">
    <source>
        <dbReference type="SAM" id="Phobius"/>
    </source>
</evidence>
<dbReference type="STRING" id="1216932.CM240_1183"/>
<dbReference type="Proteomes" id="UP000019426">
    <property type="component" value="Chromosome M2/40_rep1"/>
</dbReference>
<gene>
    <name evidence="2" type="ORF">CM240_1183</name>
</gene>
<keyword evidence="3" id="KW-1185">Reference proteome</keyword>
<dbReference type="InterPro" id="IPR007211">
    <property type="entry name" value="DUF378"/>
</dbReference>
<feature type="transmembrane region" description="Helical" evidence="1">
    <location>
        <begin position="6"/>
        <end position="27"/>
    </location>
</feature>
<sequence length="66" mass="7274">MKVLDAIALILIVIGALNWGLIGFFNYNLIGSLFGITSMFSRIIYGLVGLAGIYAISFLGREEYRN</sequence>
<dbReference type="Pfam" id="PF04070">
    <property type="entry name" value="DUF378"/>
    <property type="match status" value="1"/>
</dbReference>
<protein>
    <submittedName>
        <fullName evidence="2">Putative membrane protein</fullName>
    </submittedName>
</protein>
<dbReference type="AlphaFoldDB" id="W6S205"/>
<organism evidence="2 3">
    <name type="scientific">Clostridium bornimense</name>
    <dbReference type="NCBI Taxonomy" id="1216932"/>
    <lineage>
        <taxon>Bacteria</taxon>
        <taxon>Bacillati</taxon>
        <taxon>Bacillota</taxon>
        <taxon>Clostridia</taxon>
        <taxon>Eubacteriales</taxon>
        <taxon>Clostridiaceae</taxon>
        <taxon>Clostridium</taxon>
    </lineage>
</organism>
<evidence type="ECO:0000313" key="2">
    <source>
        <dbReference type="EMBL" id="CDM68347.1"/>
    </source>
</evidence>
<dbReference type="PATRIC" id="fig|1216932.3.peg.1174"/>
<feature type="transmembrane region" description="Helical" evidence="1">
    <location>
        <begin position="39"/>
        <end position="60"/>
    </location>
</feature>
<reference evidence="2" key="1">
    <citation type="submission" date="2013-11" db="EMBL/GenBank/DDBJ databases">
        <title>Complete genome sequence of Clostridum sp. M2/40.</title>
        <authorList>
            <person name="Wibberg D."/>
            <person name="Puehler A."/>
            <person name="Schlueter A."/>
        </authorList>
    </citation>
    <scope>NUCLEOTIDE SEQUENCE [LARGE SCALE GENOMIC DNA]</scope>
    <source>
        <strain evidence="2">Type strain: M2/40</strain>
    </source>
</reference>
<dbReference type="KEGG" id="clt:CM240_1183"/>
<dbReference type="EMBL" id="HG917868">
    <property type="protein sequence ID" value="CDM68347.1"/>
    <property type="molecule type" value="Genomic_DNA"/>
</dbReference>
<proteinExistence type="predicted"/>
<name>W6S205_9CLOT</name>
<keyword evidence="1" id="KW-0472">Membrane</keyword>
<accession>W6S205</accession>
<dbReference type="HOGENOM" id="CLU_179993_2_0_9"/>
<keyword evidence="1" id="KW-0812">Transmembrane</keyword>
<dbReference type="PANTHER" id="PTHR37304">
    <property type="entry name" value="MEMBRANE PROTEIN-RELATED"/>
    <property type="match status" value="1"/>
</dbReference>